<gene>
    <name evidence="2" type="ORF">LX97_00564</name>
</gene>
<keyword evidence="1" id="KW-0732">Signal</keyword>
<keyword evidence="3" id="KW-1185">Reference proteome</keyword>
<protein>
    <recommendedName>
        <fullName evidence="4">Dihydroorotase</fullName>
    </recommendedName>
</protein>
<evidence type="ECO:0000256" key="1">
    <source>
        <dbReference type="SAM" id="SignalP"/>
    </source>
</evidence>
<dbReference type="RefSeq" id="WP_015361377.1">
    <property type="nucleotide sequence ID" value="NZ_QKZR01000001.1"/>
</dbReference>
<feature type="chain" id="PRO_5046562301" description="Dihydroorotase" evidence="1">
    <location>
        <begin position="20"/>
        <end position="121"/>
    </location>
</feature>
<feature type="signal peptide" evidence="1">
    <location>
        <begin position="1"/>
        <end position="19"/>
    </location>
</feature>
<accession>A0ABX5Q0G9</accession>
<evidence type="ECO:0008006" key="4">
    <source>
        <dbReference type="Google" id="ProtNLM"/>
    </source>
</evidence>
<reference evidence="2 3" key="1">
    <citation type="submission" date="2018-06" db="EMBL/GenBank/DDBJ databases">
        <title>Genomic Encyclopedia of Archaeal and Bacterial Type Strains, Phase II (KMG-II): from individual species to whole genera.</title>
        <authorList>
            <person name="Goeker M."/>
        </authorList>
    </citation>
    <scope>NUCLEOTIDE SEQUENCE [LARGE SCALE GENOMIC DNA]</scope>
    <source>
        <strain evidence="2 3">DSM 17205</strain>
    </source>
</reference>
<evidence type="ECO:0000313" key="3">
    <source>
        <dbReference type="Proteomes" id="UP000248584"/>
    </source>
</evidence>
<dbReference type="Proteomes" id="UP000248584">
    <property type="component" value="Unassembled WGS sequence"/>
</dbReference>
<evidence type="ECO:0000313" key="2">
    <source>
        <dbReference type="EMBL" id="PZX43563.1"/>
    </source>
</evidence>
<organism evidence="2 3">
    <name type="scientific">Nonlabens dokdonensis</name>
    <dbReference type="NCBI Taxonomy" id="328515"/>
    <lineage>
        <taxon>Bacteria</taxon>
        <taxon>Pseudomonadati</taxon>
        <taxon>Bacteroidota</taxon>
        <taxon>Flavobacteriia</taxon>
        <taxon>Flavobacteriales</taxon>
        <taxon>Flavobacteriaceae</taxon>
        <taxon>Nonlabens</taxon>
    </lineage>
</organism>
<comment type="caution">
    <text evidence="2">The sequence shown here is derived from an EMBL/GenBank/DDBJ whole genome shotgun (WGS) entry which is preliminary data.</text>
</comment>
<dbReference type="EMBL" id="QKZR01000001">
    <property type="protein sequence ID" value="PZX43563.1"/>
    <property type="molecule type" value="Genomic_DNA"/>
</dbReference>
<name>A0ABX5Q0G9_9FLAO</name>
<proteinExistence type="predicted"/>
<sequence length="121" mass="13546">MKKYLIASILTLGMLTAQAQENDLANYEIKVGDTLELNEPKSGKYKYVKFPKLNFIKKRGGIGSPSDLDGEYVVVTKVRTTKKDITKIKVKRANGRKFFNAYPSMTVHFEDALGAGEVNIK</sequence>